<proteinExistence type="predicted"/>
<name>A0A4C1Z8D6_EUMVA</name>
<evidence type="ECO:0000256" key="1">
    <source>
        <dbReference type="SAM" id="MobiDB-lite"/>
    </source>
</evidence>
<evidence type="ECO:0000313" key="2">
    <source>
        <dbReference type="EMBL" id="GBP85071.1"/>
    </source>
</evidence>
<comment type="caution">
    <text evidence="2">The sequence shown here is derived from an EMBL/GenBank/DDBJ whole genome shotgun (WGS) entry which is preliminary data.</text>
</comment>
<sequence>MQQHRNEPGHVMILNVGIGCVKTRRRLYVFIFVNRDTSDHTEREDTCRGRSEKQIKSKRRVIARLPARTTAPYVNLDDPSRKISRRLHSRRRRGAR</sequence>
<keyword evidence="3" id="KW-1185">Reference proteome</keyword>
<feature type="region of interest" description="Disordered" evidence="1">
    <location>
        <begin position="73"/>
        <end position="96"/>
    </location>
</feature>
<gene>
    <name evidence="2" type="ORF">EVAR_59825_1</name>
</gene>
<feature type="compositionally biased region" description="Basic residues" evidence="1">
    <location>
        <begin position="82"/>
        <end position="96"/>
    </location>
</feature>
<dbReference type="EMBL" id="BGZK01001715">
    <property type="protein sequence ID" value="GBP85071.1"/>
    <property type="molecule type" value="Genomic_DNA"/>
</dbReference>
<dbReference type="Proteomes" id="UP000299102">
    <property type="component" value="Unassembled WGS sequence"/>
</dbReference>
<accession>A0A4C1Z8D6</accession>
<protein>
    <submittedName>
        <fullName evidence="2">Uncharacterized protein</fullName>
    </submittedName>
</protein>
<dbReference type="AlphaFoldDB" id="A0A4C1Z8D6"/>
<organism evidence="2 3">
    <name type="scientific">Eumeta variegata</name>
    <name type="common">Bagworm moth</name>
    <name type="synonym">Eumeta japonica</name>
    <dbReference type="NCBI Taxonomy" id="151549"/>
    <lineage>
        <taxon>Eukaryota</taxon>
        <taxon>Metazoa</taxon>
        <taxon>Ecdysozoa</taxon>
        <taxon>Arthropoda</taxon>
        <taxon>Hexapoda</taxon>
        <taxon>Insecta</taxon>
        <taxon>Pterygota</taxon>
        <taxon>Neoptera</taxon>
        <taxon>Endopterygota</taxon>
        <taxon>Lepidoptera</taxon>
        <taxon>Glossata</taxon>
        <taxon>Ditrysia</taxon>
        <taxon>Tineoidea</taxon>
        <taxon>Psychidae</taxon>
        <taxon>Oiketicinae</taxon>
        <taxon>Eumeta</taxon>
    </lineage>
</organism>
<dbReference type="PROSITE" id="PS51257">
    <property type="entry name" value="PROKAR_LIPOPROTEIN"/>
    <property type="match status" value="1"/>
</dbReference>
<reference evidence="2 3" key="1">
    <citation type="journal article" date="2019" name="Commun. Biol.">
        <title>The bagworm genome reveals a unique fibroin gene that provides high tensile strength.</title>
        <authorList>
            <person name="Kono N."/>
            <person name="Nakamura H."/>
            <person name="Ohtoshi R."/>
            <person name="Tomita M."/>
            <person name="Numata K."/>
            <person name="Arakawa K."/>
        </authorList>
    </citation>
    <scope>NUCLEOTIDE SEQUENCE [LARGE SCALE GENOMIC DNA]</scope>
</reference>
<evidence type="ECO:0000313" key="3">
    <source>
        <dbReference type="Proteomes" id="UP000299102"/>
    </source>
</evidence>